<evidence type="ECO:0000313" key="9">
    <source>
        <dbReference type="EMBL" id="MFD1528807.1"/>
    </source>
</evidence>
<organism evidence="9 10">
    <name type="scientific">Pseudonocardia aurantiaca</name>
    <dbReference type="NCBI Taxonomy" id="75290"/>
    <lineage>
        <taxon>Bacteria</taxon>
        <taxon>Bacillati</taxon>
        <taxon>Actinomycetota</taxon>
        <taxon>Actinomycetes</taxon>
        <taxon>Pseudonocardiales</taxon>
        <taxon>Pseudonocardiaceae</taxon>
        <taxon>Pseudonocardia</taxon>
    </lineage>
</organism>
<keyword evidence="3" id="KW-1003">Cell membrane</keyword>
<keyword evidence="5 7" id="KW-1133">Transmembrane helix</keyword>
<evidence type="ECO:0000313" key="10">
    <source>
        <dbReference type="Proteomes" id="UP001597145"/>
    </source>
</evidence>
<feature type="transmembrane region" description="Helical" evidence="7">
    <location>
        <begin position="344"/>
        <end position="361"/>
    </location>
</feature>
<dbReference type="RefSeq" id="WP_343984954.1">
    <property type="nucleotide sequence ID" value="NZ_BAAAJG010000025.1"/>
</dbReference>
<evidence type="ECO:0000256" key="6">
    <source>
        <dbReference type="ARBA" id="ARBA00023136"/>
    </source>
</evidence>
<evidence type="ECO:0000256" key="5">
    <source>
        <dbReference type="ARBA" id="ARBA00022989"/>
    </source>
</evidence>
<gene>
    <name evidence="9" type="primary">eccD</name>
    <name evidence="9" type="ORF">ACFSCY_05065</name>
</gene>
<accession>A0ABW4FFQ1</accession>
<feature type="transmembrane region" description="Helical" evidence="7">
    <location>
        <begin position="115"/>
        <end position="133"/>
    </location>
</feature>
<dbReference type="Proteomes" id="UP001597145">
    <property type="component" value="Unassembled WGS sequence"/>
</dbReference>
<dbReference type="InterPro" id="IPR044049">
    <property type="entry name" value="EccD_transm"/>
</dbReference>
<keyword evidence="10" id="KW-1185">Reference proteome</keyword>
<proteinExistence type="inferred from homology"/>
<keyword evidence="4 7" id="KW-0812">Transmembrane</keyword>
<comment type="similarity">
    <text evidence="2">Belongs to the EccD/Snm4 family.</text>
</comment>
<evidence type="ECO:0000256" key="3">
    <source>
        <dbReference type="ARBA" id="ARBA00022475"/>
    </source>
</evidence>
<keyword evidence="6 7" id="KW-0472">Membrane</keyword>
<feature type="transmembrane region" description="Helical" evidence="7">
    <location>
        <begin position="230"/>
        <end position="248"/>
    </location>
</feature>
<dbReference type="Pfam" id="PF19053">
    <property type="entry name" value="EccD"/>
    <property type="match status" value="1"/>
</dbReference>
<feature type="transmembrane region" description="Helical" evidence="7">
    <location>
        <begin position="254"/>
        <end position="272"/>
    </location>
</feature>
<dbReference type="Pfam" id="PF08817">
    <property type="entry name" value="YukD"/>
    <property type="match status" value="1"/>
</dbReference>
<dbReference type="EMBL" id="JBHUCP010000003">
    <property type="protein sequence ID" value="MFD1528807.1"/>
    <property type="molecule type" value="Genomic_DNA"/>
</dbReference>
<feature type="transmembrane region" description="Helical" evidence="7">
    <location>
        <begin position="319"/>
        <end position="338"/>
    </location>
</feature>
<reference evidence="10" key="1">
    <citation type="journal article" date="2019" name="Int. J. Syst. Evol. Microbiol.">
        <title>The Global Catalogue of Microorganisms (GCM) 10K type strain sequencing project: providing services to taxonomists for standard genome sequencing and annotation.</title>
        <authorList>
            <consortium name="The Broad Institute Genomics Platform"/>
            <consortium name="The Broad Institute Genome Sequencing Center for Infectious Disease"/>
            <person name="Wu L."/>
            <person name="Ma J."/>
        </authorList>
    </citation>
    <scope>NUCLEOTIDE SEQUENCE [LARGE SCALE GENOMIC DNA]</scope>
    <source>
        <strain evidence="10">JCM 12165</strain>
    </source>
</reference>
<evidence type="ECO:0000256" key="7">
    <source>
        <dbReference type="SAM" id="Phobius"/>
    </source>
</evidence>
<feature type="domain" description="EccD-like transmembrane" evidence="8">
    <location>
        <begin position="115"/>
        <end position="458"/>
    </location>
</feature>
<feature type="transmembrane region" description="Helical" evidence="7">
    <location>
        <begin position="205"/>
        <end position="223"/>
    </location>
</feature>
<dbReference type="Gene3D" id="3.10.20.90">
    <property type="entry name" value="Phosphatidylinositol 3-kinase Catalytic Subunit, Chain A, domain 1"/>
    <property type="match status" value="1"/>
</dbReference>
<feature type="transmembrane region" description="Helical" evidence="7">
    <location>
        <begin position="399"/>
        <end position="416"/>
    </location>
</feature>
<sequence>MRPAAQHTGFCRLTVVSPRARVDVSLPADVPVAELVPMVLELVGEPVFGLRPEPWRLSGAAGGPLPPGATLGELGVPDGEMLRLAPSAPPPPPPVFDDPVDALAATAGASEDRRFAAAAVLATAVAAAVLLTVTPGGAVPALVAGLGAALAVGAAARLARQASVAGVPDPARVHIAARTAAFAAVPLAAAAGWAALPGASGPARLLLAVAAAGTVAALAQVALRVVAPLLIAAVVAAAPVGLGALVVLRFDAPVSAVGAGVCAFALAAGPLLPRAALRLAGMPRPVVPGDGSELVDADAGPDVLPPDEFRERADLARGYLAGLIGGSAVAAAGAAVPAAAGGGLAGPVLAGVAAVVLALRARSYADPVPTRVLLAAAIAAAVALAWVVALRTAPAGPPVAAGVLLLVAVAGAGALARGRRAGSPVVRRTVDLLEGVLIAAAIPLALAAMDLFRLVREL</sequence>
<dbReference type="PIRSF" id="PIRSF017804">
    <property type="entry name" value="Secretion_EccD1"/>
    <property type="match status" value="1"/>
</dbReference>
<evidence type="ECO:0000256" key="1">
    <source>
        <dbReference type="ARBA" id="ARBA00004651"/>
    </source>
</evidence>
<dbReference type="NCBIfam" id="TIGR03920">
    <property type="entry name" value="T7SS_EccD"/>
    <property type="match status" value="1"/>
</dbReference>
<dbReference type="InterPro" id="IPR006707">
    <property type="entry name" value="T7SS_EccD"/>
</dbReference>
<name>A0ABW4FFQ1_9PSEU</name>
<evidence type="ECO:0000259" key="8">
    <source>
        <dbReference type="Pfam" id="PF19053"/>
    </source>
</evidence>
<evidence type="ECO:0000256" key="2">
    <source>
        <dbReference type="ARBA" id="ARBA00006162"/>
    </source>
</evidence>
<feature type="transmembrane region" description="Helical" evidence="7">
    <location>
        <begin position="436"/>
        <end position="455"/>
    </location>
</feature>
<feature type="transmembrane region" description="Helical" evidence="7">
    <location>
        <begin position="373"/>
        <end position="393"/>
    </location>
</feature>
<protein>
    <submittedName>
        <fullName evidence="9">Type VII secretion integral membrane protein EccD</fullName>
    </submittedName>
</protein>
<comment type="subcellular location">
    <subcellularLocation>
        <location evidence="1">Cell membrane</location>
        <topology evidence="1">Multi-pass membrane protein</topology>
    </subcellularLocation>
</comment>
<comment type="caution">
    <text evidence="9">The sequence shown here is derived from an EMBL/GenBank/DDBJ whole genome shotgun (WGS) entry which is preliminary data.</text>
</comment>
<feature type="transmembrane region" description="Helical" evidence="7">
    <location>
        <begin position="180"/>
        <end position="199"/>
    </location>
</feature>
<evidence type="ECO:0000256" key="4">
    <source>
        <dbReference type="ARBA" id="ARBA00022692"/>
    </source>
</evidence>
<dbReference type="InterPro" id="IPR024962">
    <property type="entry name" value="YukD-like"/>
</dbReference>
<feature type="transmembrane region" description="Helical" evidence="7">
    <location>
        <begin position="139"/>
        <end position="159"/>
    </location>
</feature>